<keyword evidence="2" id="KW-1185">Reference proteome</keyword>
<dbReference type="RefSeq" id="WP_109950339.1">
    <property type="nucleotide sequence ID" value="NZ_CP029551.1"/>
</dbReference>
<dbReference type="KEGG" id="meti:DK427_05240"/>
<dbReference type="OrthoDB" id="940717at2"/>
<dbReference type="SUPFAM" id="SSF46689">
    <property type="entry name" value="Homeodomain-like"/>
    <property type="match status" value="1"/>
</dbReference>
<name>A0A2U8VNM1_9HYPH</name>
<sequence>MNALRQKEEPWRSRLYLPNYNVGEAARYARVSAQTVSAWHKASNEPLLSRKDDREALSYMQLIEVAVVAKFRAAGITIAAIKKTREYLAGRFNSKFPFAEYKFKTDGKSIFMDYDQIVGKKGAGTFMRPDRNGQLAWEIIIGRLEEFEYEHKGIVIRWHLAGLGSPIMIDPRVAFGAPQINGTPTWTIKGRWDAGENLEDIADDFGLEAHEVRRALEFEGAEVGTKLWKQ</sequence>
<reference evidence="1 2" key="1">
    <citation type="submission" date="2018-05" db="EMBL/GenBank/DDBJ databases">
        <title>Complete Genome Sequence of Methylobacterium sp. 17Sr1-43.</title>
        <authorList>
            <person name="Srinivasan S."/>
        </authorList>
    </citation>
    <scope>NUCLEOTIDE SEQUENCE [LARGE SCALE GENOMIC DNA]</scope>
    <source>
        <strain evidence="1 2">17Sr1-43</strain>
    </source>
</reference>
<dbReference type="Pfam" id="PF04255">
    <property type="entry name" value="DUF433"/>
    <property type="match status" value="1"/>
</dbReference>
<dbReference type="Proteomes" id="UP000246058">
    <property type="component" value="Chromosome"/>
</dbReference>
<accession>A0A2U8VNM1</accession>
<gene>
    <name evidence="1" type="ORF">DK427_05240</name>
</gene>
<dbReference type="AlphaFoldDB" id="A0A2U8VNM1"/>
<dbReference type="InterPro" id="IPR007367">
    <property type="entry name" value="DUF433"/>
</dbReference>
<evidence type="ECO:0008006" key="3">
    <source>
        <dbReference type="Google" id="ProtNLM"/>
    </source>
</evidence>
<organism evidence="1 2">
    <name type="scientific">Methylobacterium radiodurans</name>
    <dbReference type="NCBI Taxonomy" id="2202828"/>
    <lineage>
        <taxon>Bacteria</taxon>
        <taxon>Pseudomonadati</taxon>
        <taxon>Pseudomonadota</taxon>
        <taxon>Alphaproteobacteria</taxon>
        <taxon>Hyphomicrobiales</taxon>
        <taxon>Methylobacteriaceae</taxon>
        <taxon>Methylobacterium</taxon>
    </lineage>
</organism>
<evidence type="ECO:0000313" key="1">
    <source>
        <dbReference type="EMBL" id="AWN35213.1"/>
    </source>
</evidence>
<dbReference type="InterPro" id="IPR009057">
    <property type="entry name" value="Homeodomain-like_sf"/>
</dbReference>
<evidence type="ECO:0000313" key="2">
    <source>
        <dbReference type="Proteomes" id="UP000246058"/>
    </source>
</evidence>
<proteinExistence type="predicted"/>
<protein>
    <recommendedName>
        <fullName evidence="3">DUF433 domain-containing protein</fullName>
    </recommendedName>
</protein>
<dbReference type="EMBL" id="CP029551">
    <property type="protein sequence ID" value="AWN35213.1"/>
    <property type="molecule type" value="Genomic_DNA"/>
</dbReference>